<dbReference type="PANTHER" id="PTHR34220">
    <property type="entry name" value="SENSOR HISTIDINE KINASE YPDA"/>
    <property type="match status" value="1"/>
</dbReference>
<feature type="domain" description="Two component regulator three Y" evidence="3">
    <location>
        <begin position="731"/>
        <end position="791"/>
    </location>
</feature>
<sequence length="1048" mass="119572">MLLKKVVTRGLGIFLLVGAVTVARGQESSFGQVRQHYLGLDDGLLNRRVNNTAYDQRHLLWLATESGLARYDGYEASPFSHFPQRFKGEFRASPDGTLIALPKGLGDSIEIFDPTLLEASGARLTETLEGEFGGAVFSRAGRVFFVCGDGIFAFRRGDRPQRYHTLEAFAQRGDRLIYADSTHYLLYQELGHQLVHHSPAGTKVIPLPFTEPYDLLHLDRGDRIWISGGGKLYHVATGTATPVLHPGLPTGLPVNYASEDEHHRLMLGNLGETSLRFHDLVMLENGQTYSMDWILKRENRILTITGSDFRRDIHLNTHGGLIVLSFFRQEVQRFRNYLYRQVKPGQFGEVMRGFAADDEGNVYANKDSRTPHWFRVGPDGQDVDTLLMRDNSGAVANQFGCGSELINYRGDIYGMSCFRGEVDTGHVYRYRPRTDEWKRWAMPDPNQVTRWIIPGRTDDELLVVTEHSKNHTEGKLYYFYPDRDVFLPVLPAGPETHIAGWARRVVKDSSRQCYWLGSIGGLYRFDYLTERLHNYHFDQGRQVTISDILVRSNGQLLLGTIGAGLYSFNPETEVFRHAGGIMEEGSPDYDPKKFLYLPSNDIAGLRLAAGGELLIATFNGLVIHWDGKQSVFTTAHGLPSNEFNTPALFYNPTDARWYAGGINGFTSFKVEDLLPKPSPFRPVLLRYRVLDERVGYESVHPITREQEAGLVIDPSVVYFTLEYTIPDLFAPGDRLYQTRLVGYDPDWHPMETANAVRYTRLPPGRYTFQLRAIDGFGRESGEIVSLPITVLKPWYNQAWFYLLLILTAIGAFYQWQENRIRQMRKVFEHKRQLQNLELRAIRQQMNPHFISNAMNAIREFIRNTKDVETATGYLTDFARLMRLFLESSRKQFIPIGEEIDMLRRYVGLEQLRFPGKFDFELYVDPELDLEMDEVPSLLLQPIVENAINHGLGPIQEGGKLWLRFELRDALEEVIVCTITDNGVGRKAAGAAQLGREHVSRATQILEDRRRLLREHESVTVSYQTEDLYPDREHTGTRVTIHIAGNEED</sequence>
<feature type="domain" description="Signal transduction histidine kinase internal region" evidence="2">
    <location>
        <begin position="837"/>
        <end position="916"/>
    </location>
</feature>
<dbReference type="Proteomes" id="UP000650081">
    <property type="component" value="Unassembled WGS sequence"/>
</dbReference>
<dbReference type="SUPFAM" id="SSF55874">
    <property type="entry name" value="ATPase domain of HSP90 chaperone/DNA topoisomerase II/histidine kinase"/>
    <property type="match status" value="1"/>
</dbReference>
<feature type="transmembrane region" description="Helical" evidence="1">
    <location>
        <begin position="798"/>
        <end position="815"/>
    </location>
</feature>
<dbReference type="RefSeq" id="WP_187466709.1">
    <property type="nucleotide sequence ID" value="NZ_JACSIT010000100.1"/>
</dbReference>
<keyword evidence="1" id="KW-1133">Transmembrane helix</keyword>
<name>A0A923PQ22_9BACT</name>
<dbReference type="EMBL" id="JACSIT010000100">
    <property type="protein sequence ID" value="MBC6994642.1"/>
    <property type="molecule type" value="Genomic_DNA"/>
</dbReference>
<protein>
    <submittedName>
        <fullName evidence="4">Histidine kinase</fullName>
    </submittedName>
</protein>
<dbReference type="Pfam" id="PF07495">
    <property type="entry name" value="Y_Y_Y"/>
    <property type="match status" value="1"/>
</dbReference>
<keyword evidence="4" id="KW-0808">Transferase</keyword>
<keyword evidence="1" id="KW-0812">Transmembrane</keyword>
<dbReference type="Gene3D" id="2.130.10.10">
    <property type="entry name" value="YVTN repeat-like/Quinoprotein amine dehydrogenase"/>
    <property type="match status" value="2"/>
</dbReference>
<dbReference type="InterPro" id="IPR010559">
    <property type="entry name" value="Sig_transdc_His_kin_internal"/>
</dbReference>
<comment type="caution">
    <text evidence="4">The sequence shown here is derived from an EMBL/GenBank/DDBJ whole genome shotgun (WGS) entry which is preliminary data.</text>
</comment>
<dbReference type="Pfam" id="PF06580">
    <property type="entry name" value="His_kinase"/>
    <property type="match status" value="1"/>
</dbReference>
<evidence type="ECO:0000259" key="3">
    <source>
        <dbReference type="Pfam" id="PF07495"/>
    </source>
</evidence>
<keyword evidence="1" id="KW-0472">Membrane</keyword>
<evidence type="ECO:0000259" key="2">
    <source>
        <dbReference type="Pfam" id="PF06580"/>
    </source>
</evidence>
<evidence type="ECO:0000313" key="5">
    <source>
        <dbReference type="Proteomes" id="UP000650081"/>
    </source>
</evidence>
<dbReference type="GO" id="GO:0000155">
    <property type="term" value="F:phosphorelay sensor kinase activity"/>
    <property type="evidence" value="ECO:0007669"/>
    <property type="project" value="InterPro"/>
</dbReference>
<dbReference type="SUPFAM" id="SSF101898">
    <property type="entry name" value="NHL repeat"/>
    <property type="match status" value="1"/>
</dbReference>
<dbReference type="SUPFAM" id="SSF63829">
    <property type="entry name" value="Calcium-dependent phosphotriesterase"/>
    <property type="match status" value="1"/>
</dbReference>
<keyword evidence="5" id="KW-1185">Reference proteome</keyword>
<dbReference type="Gene3D" id="3.30.565.10">
    <property type="entry name" value="Histidine kinase-like ATPase, C-terminal domain"/>
    <property type="match status" value="1"/>
</dbReference>
<dbReference type="InterPro" id="IPR015943">
    <property type="entry name" value="WD40/YVTN_repeat-like_dom_sf"/>
</dbReference>
<evidence type="ECO:0000256" key="1">
    <source>
        <dbReference type="SAM" id="Phobius"/>
    </source>
</evidence>
<evidence type="ECO:0000313" key="4">
    <source>
        <dbReference type="EMBL" id="MBC6994642.1"/>
    </source>
</evidence>
<organism evidence="4 5">
    <name type="scientific">Neolewinella lacunae</name>
    <dbReference type="NCBI Taxonomy" id="1517758"/>
    <lineage>
        <taxon>Bacteria</taxon>
        <taxon>Pseudomonadati</taxon>
        <taxon>Bacteroidota</taxon>
        <taxon>Saprospiria</taxon>
        <taxon>Saprospirales</taxon>
        <taxon>Lewinellaceae</taxon>
        <taxon>Neolewinella</taxon>
    </lineage>
</organism>
<dbReference type="InterPro" id="IPR013783">
    <property type="entry name" value="Ig-like_fold"/>
</dbReference>
<dbReference type="InterPro" id="IPR011123">
    <property type="entry name" value="Y_Y_Y"/>
</dbReference>
<dbReference type="AlphaFoldDB" id="A0A923PQ22"/>
<dbReference type="InterPro" id="IPR050640">
    <property type="entry name" value="Bact_2-comp_sensor_kinase"/>
</dbReference>
<dbReference type="Gene3D" id="2.60.40.10">
    <property type="entry name" value="Immunoglobulins"/>
    <property type="match status" value="1"/>
</dbReference>
<keyword evidence="4" id="KW-0418">Kinase</keyword>
<reference evidence="4" key="1">
    <citation type="submission" date="2020-08" db="EMBL/GenBank/DDBJ databases">
        <title>Lewinella bacteria from marine environments.</title>
        <authorList>
            <person name="Zhong Y."/>
        </authorList>
    </citation>
    <scope>NUCLEOTIDE SEQUENCE</scope>
    <source>
        <strain evidence="4">KCTC 42187</strain>
    </source>
</reference>
<accession>A0A923PQ22</accession>
<gene>
    <name evidence="4" type="ORF">H9S92_10740</name>
</gene>
<dbReference type="GO" id="GO:0016020">
    <property type="term" value="C:membrane"/>
    <property type="evidence" value="ECO:0007669"/>
    <property type="project" value="InterPro"/>
</dbReference>
<dbReference type="InterPro" id="IPR036890">
    <property type="entry name" value="HATPase_C_sf"/>
</dbReference>
<proteinExistence type="predicted"/>
<dbReference type="PANTHER" id="PTHR34220:SF7">
    <property type="entry name" value="SENSOR HISTIDINE KINASE YPDA"/>
    <property type="match status" value="1"/>
</dbReference>